<protein>
    <submittedName>
        <fullName evidence="1">Uncharacterized protein</fullName>
    </submittedName>
</protein>
<keyword evidence="2" id="KW-1185">Reference proteome</keyword>
<dbReference type="AlphaFoldDB" id="A0A8J3NA42"/>
<comment type="caution">
    <text evidence="1">The sequence shown here is derived from an EMBL/GenBank/DDBJ whole genome shotgun (WGS) entry which is preliminary data.</text>
</comment>
<dbReference type="Proteomes" id="UP000597444">
    <property type="component" value="Unassembled WGS sequence"/>
</dbReference>
<gene>
    <name evidence="1" type="ORF">KSF_100400</name>
</gene>
<reference evidence="1" key="1">
    <citation type="submission" date="2020-10" db="EMBL/GenBank/DDBJ databases">
        <title>Taxonomic study of unclassified bacteria belonging to the class Ktedonobacteria.</title>
        <authorList>
            <person name="Yabe S."/>
            <person name="Wang C.M."/>
            <person name="Zheng Y."/>
            <person name="Sakai Y."/>
            <person name="Cavaletti L."/>
            <person name="Monciardini P."/>
            <person name="Donadio S."/>
        </authorList>
    </citation>
    <scope>NUCLEOTIDE SEQUENCE</scope>
    <source>
        <strain evidence="1">ID150040</strain>
    </source>
</reference>
<dbReference type="RefSeq" id="WP_220210598.1">
    <property type="nucleotide sequence ID" value="NZ_BNJK01000002.1"/>
</dbReference>
<proteinExistence type="predicted"/>
<evidence type="ECO:0000313" key="1">
    <source>
        <dbReference type="EMBL" id="GHO99992.1"/>
    </source>
</evidence>
<dbReference type="EMBL" id="BNJK01000002">
    <property type="protein sequence ID" value="GHO99992.1"/>
    <property type="molecule type" value="Genomic_DNA"/>
</dbReference>
<name>A0A8J3NA42_9CHLR</name>
<evidence type="ECO:0000313" key="2">
    <source>
        <dbReference type="Proteomes" id="UP000597444"/>
    </source>
</evidence>
<organism evidence="1 2">
    <name type="scientific">Reticulibacter mediterranei</name>
    <dbReference type="NCBI Taxonomy" id="2778369"/>
    <lineage>
        <taxon>Bacteria</taxon>
        <taxon>Bacillati</taxon>
        <taxon>Chloroflexota</taxon>
        <taxon>Ktedonobacteria</taxon>
        <taxon>Ktedonobacterales</taxon>
        <taxon>Reticulibacteraceae</taxon>
        <taxon>Reticulibacter</taxon>
    </lineage>
</organism>
<sequence>MTAANSLGTAFEVLATDPFQLDLAIAVLRRLSLVERRTEECLLSFHPLLQVVLSAQMSEQERAVWGERVAAATNIPMCLLS</sequence>
<accession>A0A8J3NA42</accession>